<comment type="function">
    <text evidence="9">Forms a strong non-covalent specific complex with biotin.</text>
</comment>
<dbReference type="InterPro" id="IPR036896">
    <property type="entry name" value="Avidin-like_sf"/>
</dbReference>
<proteinExistence type="inferred from homology"/>
<feature type="signal peptide" evidence="9">
    <location>
        <begin position="1"/>
        <end position="33"/>
    </location>
</feature>
<dbReference type="Pfam" id="PF01382">
    <property type="entry name" value="Avidin"/>
    <property type="match status" value="1"/>
</dbReference>
<evidence type="ECO:0000256" key="5">
    <source>
        <dbReference type="ARBA" id="ARBA00023157"/>
    </source>
</evidence>
<dbReference type="AlphaFoldDB" id="A0A8C0E8V7"/>
<evidence type="ECO:0000256" key="3">
    <source>
        <dbReference type="ARBA" id="ARBA00022525"/>
    </source>
</evidence>
<dbReference type="PANTHER" id="PTHR34399:SF3">
    <property type="entry name" value="AVID PROTEIN-RELATED"/>
    <property type="match status" value="1"/>
</dbReference>
<dbReference type="InterPro" id="IPR051764">
    <property type="entry name" value="Avidin/Streptavidin-rel"/>
</dbReference>
<keyword evidence="6 9" id="KW-0325">Glycoprotein</keyword>
<keyword evidence="5 8" id="KW-1015">Disulfide bond</keyword>
<comment type="similarity">
    <text evidence="2 9">Belongs to the avidin/streptavidin family.</text>
</comment>
<evidence type="ECO:0000256" key="1">
    <source>
        <dbReference type="ARBA" id="ARBA00004613"/>
    </source>
</evidence>
<evidence type="ECO:0000256" key="9">
    <source>
        <dbReference type="RuleBase" id="RU369114"/>
    </source>
</evidence>
<dbReference type="GO" id="GO:0009374">
    <property type="term" value="F:biotin binding"/>
    <property type="evidence" value="ECO:0007669"/>
    <property type="project" value="UniProtKB-UniRule"/>
</dbReference>
<dbReference type="Proteomes" id="UP000694567">
    <property type="component" value="Unplaced"/>
</dbReference>
<dbReference type="InterPro" id="IPR005469">
    <property type="entry name" value="Avidin"/>
</dbReference>
<dbReference type="PRINTS" id="PR00709">
    <property type="entry name" value="AVIDIN"/>
</dbReference>
<evidence type="ECO:0000256" key="4">
    <source>
        <dbReference type="ARBA" id="ARBA00022729"/>
    </source>
</evidence>
<comment type="subcellular location">
    <subcellularLocation>
        <location evidence="1 9">Secreted</location>
    </subcellularLocation>
</comment>
<name>A0A8C0E8V7_BUBBB</name>
<sequence length="163" mass="17653">MHRAGWAGGLWLRGCPLLSPCLCLGCAAAPTQSLPLQCVLTGHWINDLGSTMNISKVQENGSFSGTYLTVPSMSPKKIPKSPLLGFQQHTDQPTFGFTVKWNSTSTSLFQCFVDDNGNDVLETMWLLRLDADSEKNNWKATLGVGALPPRGAQHPAELLPGWG</sequence>
<keyword evidence="4 9" id="KW-0732">Signal</keyword>
<evidence type="ECO:0000313" key="10">
    <source>
        <dbReference type="Ensembl" id="ENSBOBP00000000165.1"/>
    </source>
</evidence>
<dbReference type="PANTHER" id="PTHR34399">
    <property type="entry name" value="AVIDIN-RELATED"/>
    <property type="match status" value="1"/>
</dbReference>
<evidence type="ECO:0000256" key="7">
    <source>
        <dbReference type="ARBA" id="ARBA00023267"/>
    </source>
</evidence>
<keyword evidence="3 9" id="KW-0964">Secreted</keyword>
<accession>A0A8C0E8V7</accession>
<feature type="chain" id="PRO_5041483362" description="Avidin" evidence="9">
    <location>
        <begin position="34"/>
        <end position="163"/>
    </location>
</feature>
<dbReference type="Gene3D" id="2.40.128.30">
    <property type="entry name" value="Avidin-like"/>
    <property type="match status" value="1"/>
</dbReference>
<evidence type="ECO:0000313" key="11">
    <source>
        <dbReference type="Proteomes" id="UP000694567"/>
    </source>
</evidence>
<feature type="disulfide bond" evidence="8">
    <location>
        <begin position="38"/>
        <end position="111"/>
    </location>
</feature>
<organism evidence="10 11">
    <name type="scientific">Bubo bubo</name>
    <name type="common">Eurasian eagle-owl</name>
    <name type="synonym">Strix bubo</name>
    <dbReference type="NCBI Taxonomy" id="30461"/>
    <lineage>
        <taxon>Eukaryota</taxon>
        <taxon>Metazoa</taxon>
        <taxon>Chordata</taxon>
        <taxon>Craniata</taxon>
        <taxon>Vertebrata</taxon>
        <taxon>Euteleostomi</taxon>
        <taxon>Archelosauria</taxon>
        <taxon>Archosauria</taxon>
        <taxon>Dinosauria</taxon>
        <taxon>Saurischia</taxon>
        <taxon>Theropoda</taxon>
        <taxon>Coelurosauria</taxon>
        <taxon>Aves</taxon>
        <taxon>Neognathae</taxon>
        <taxon>Neoaves</taxon>
        <taxon>Telluraves</taxon>
        <taxon>Strigiformes</taxon>
        <taxon>Strigidae</taxon>
        <taxon>Bubo</taxon>
    </lineage>
</organism>
<evidence type="ECO:0000256" key="6">
    <source>
        <dbReference type="ARBA" id="ARBA00023180"/>
    </source>
</evidence>
<evidence type="ECO:0000256" key="8">
    <source>
        <dbReference type="PIRSR" id="PIRSR605468-51"/>
    </source>
</evidence>
<keyword evidence="7 9" id="KW-0092">Biotin</keyword>
<dbReference type="SUPFAM" id="SSF50876">
    <property type="entry name" value="Avidin/streptavidin"/>
    <property type="match status" value="1"/>
</dbReference>
<evidence type="ECO:0000256" key="2">
    <source>
        <dbReference type="ARBA" id="ARBA00006297"/>
    </source>
</evidence>
<dbReference type="Ensembl" id="ENSBOBT00000000166.1">
    <property type="protein sequence ID" value="ENSBOBP00000000165.1"/>
    <property type="gene ID" value="ENSBOBG00000000149.1"/>
</dbReference>
<keyword evidence="11" id="KW-1185">Reference proteome</keyword>
<dbReference type="InterPro" id="IPR005468">
    <property type="entry name" value="Avidin/str"/>
</dbReference>
<comment type="subunit">
    <text evidence="9">Homotetramer.</text>
</comment>
<protein>
    <recommendedName>
        <fullName evidence="9">Avidin</fullName>
    </recommendedName>
</protein>
<dbReference type="GO" id="GO:0005576">
    <property type="term" value="C:extracellular region"/>
    <property type="evidence" value="ECO:0007669"/>
    <property type="project" value="UniProtKB-SubCell"/>
</dbReference>
<dbReference type="PROSITE" id="PS51326">
    <property type="entry name" value="AVIDIN_2"/>
    <property type="match status" value="1"/>
</dbReference>
<reference evidence="10" key="1">
    <citation type="submission" date="2025-08" db="UniProtKB">
        <authorList>
            <consortium name="Ensembl"/>
        </authorList>
    </citation>
    <scope>IDENTIFICATION</scope>
</reference>
<reference evidence="10" key="2">
    <citation type="submission" date="2025-09" db="UniProtKB">
        <authorList>
            <consortium name="Ensembl"/>
        </authorList>
    </citation>
    <scope>IDENTIFICATION</scope>
</reference>